<proteinExistence type="predicted"/>
<keyword evidence="2" id="KW-1185">Reference proteome</keyword>
<accession>S0FVP5</accession>
<organism evidence="1 2">
    <name type="scientific">Ruminiclostridium cellobioparum subsp. termitidis CT1112</name>
    <dbReference type="NCBI Taxonomy" id="1195236"/>
    <lineage>
        <taxon>Bacteria</taxon>
        <taxon>Bacillati</taxon>
        <taxon>Bacillota</taxon>
        <taxon>Clostridia</taxon>
        <taxon>Eubacteriales</taxon>
        <taxon>Oscillospiraceae</taxon>
        <taxon>Ruminiclostridium</taxon>
    </lineage>
</organism>
<gene>
    <name evidence="1" type="ORF">CTER_0777</name>
</gene>
<evidence type="ECO:0000313" key="1">
    <source>
        <dbReference type="EMBL" id="EMS73244.1"/>
    </source>
</evidence>
<evidence type="ECO:0000313" key="2">
    <source>
        <dbReference type="Proteomes" id="UP000014155"/>
    </source>
</evidence>
<dbReference type="STRING" id="1195236.CTER_0777"/>
<dbReference type="AlphaFoldDB" id="S0FVP5"/>
<dbReference type="EMBL" id="AORV01000021">
    <property type="protein sequence ID" value="EMS73244.1"/>
    <property type="molecule type" value="Genomic_DNA"/>
</dbReference>
<dbReference type="Proteomes" id="UP000014155">
    <property type="component" value="Unassembled WGS sequence"/>
</dbReference>
<reference evidence="1 2" key="1">
    <citation type="journal article" date="2013" name="Genome Announc.">
        <title>Draft Genome Sequence of the Cellulolytic, Mesophilic, Anaerobic Bacterium Clostridium termitidis Strain CT1112 (DSM 5398).</title>
        <authorList>
            <person name="Lal S."/>
            <person name="Ramachandran U."/>
            <person name="Zhang X."/>
            <person name="Munir R."/>
            <person name="Sparling R."/>
            <person name="Levin D.B."/>
        </authorList>
    </citation>
    <scope>NUCLEOTIDE SEQUENCE [LARGE SCALE GENOMIC DNA]</scope>
    <source>
        <strain evidence="1 2">CT1112</strain>
    </source>
</reference>
<name>S0FVP5_RUMCE</name>
<protein>
    <submittedName>
        <fullName evidence="1">Uncharacterized protein</fullName>
    </submittedName>
</protein>
<comment type="caution">
    <text evidence="1">The sequence shown here is derived from an EMBL/GenBank/DDBJ whole genome shotgun (WGS) entry which is preliminary data.</text>
</comment>
<sequence length="57" mass="6878">MSYLKHYFDYLFYKFITAIDRTYTSIITYLGKLKLLNLVKGVFIKMLSIRFNEVLCK</sequence>